<sequence>VDFSYMTLLQTTTLSDNLFKLQNTVKSVSVKEGDSVTLQINVTEIQTDDKIEWTFGTKSYLIAKINGKTSKIFDGPDGRFRDRLKLDHQTGSLIITNTRTTHSGLYEVKISISSMPTKTLISWFRLFADPESVSVTEGESVTLQTHVTELQTRDVITWTFGHPETRIALISKEEGNVPTYDDVLDGRFRNRLKLDHQTGSLTIMNTRTTDSGNYTVHIKENTNQTTYRFNLTVYGESQLHVRLFCLLFIRKIILKWTLTSVLTFDIHFLDI</sequence>
<reference evidence="2" key="1">
    <citation type="submission" date="2025-08" db="UniProtKB">
        <authorList>
            <consortium name="Ensembl"/>
        </authorList>
    </citation>
    <scope>IDENTIFICATION</scope>
</reference>
<dbReference type="PANTHER" id="PTHR21063">
    <property type="entry name" value="LFA-3"/>
    <property type="match status" value="1"/>
</dbReference>
<dbReference type="InterPro" id="IPR013106">
    <property type="entry name" value="Ig_V-set"/>
</dbReference>
<dbReference type="SMART" id="SM00409">
    <property type="entry name" value="IG"/>
    <property type="match status" value="2"/>
</dbReference>
<dbReference type="InterPro" id="IPR007110">
    <property type="entry name" value="Ig-like_dom"/>
</dbReference>
<feature type="domain" description="Ig-like" evidence="1">
    <location>
        <begin position="116"/>
        <end position="232"/>
    </location>
</feature>
<organism evidence="2 3">
    <name type="scientific">Cyprinus carpio</name>
    <name type="common">Common carp</name>
    <dbReference type="NCBI Taxonomy" id="7962"/>
    <lineage>
        <taxon>Eukaryota</taxon>
        <taxon>Metazoa</taxon>
        <taxon>Chordata</taxon>
        <taxon>Craniata</taxon>
        <taxon>Vertebrata</taxon>
        <taxon>Euteleostomi</taxon>
        <taxon>Actinopterygii</taxon>
        <taxon>Neopterygii</taxon>
        <taxon>Teleostei</taxon>
        <taxon>Ostariophysi</taxon>
        <taxon>Cypriniformes</taxon>
        <taxon>Cyprinidae</taxon>
        <taxon>Cyprininae</taxon>
        <taxon>Cyprinus</taxon>
    </lineage>
</organism>
<dbReference type="InterPro" id="IPR013783">
    <property type="entry name" value="Ig-like_fold"/>
</dbReference>
<dbReference type="PROSITE" id="PS50835">
    <property type="entry name" value="IG_LIKE"/>
    <property type="match status" value="1"/>
</dbReference>
<dbReference type="Pfam" id="PF07686">
    <property type="entry name" value="V-set"/>
    <property type="match status" value="2"/>
</dbReference>
<dbReference type="Ensembl" id="ENSCCRT00015019380.1">
    <property type="protein sequence ID" value="ENSCCRP00015018713.1"/>
    <property type="gene ID" value="ENSCCRG00015008147.1"/>
</dbReference>
<evidence type="ECO:0000259" key="1">
    <source>
        <dbReference type="PROSITE" id="PS50835"/>
    </source>
</evidence>
<name>A0A8C1TA09_CYPCA</name>
<dbReference type="SUPFAM" id="SSF48726">
    <property type="entry name" value="Immunoglobulin"/>
    <property type="match status" value="2"/>
</dbReference>
<accession>A0A8C1TA09</accession>
<dbReference type="Gene3D" id="2.60.40.10">
    <property type="entry name" value="Immunoglobulins"/>
    <property type="match status" value="2"/>
</dbReference>
<evidence type="ECO:0000313" key="3">
    <source>
        <dbReference type="Proteomes" id="UP000694700"/>
    </source>
</evidence>
<dbReference type="Proteomes" id="UP000694700">
    <property type="component" value="Unplaced"/>
</dbReference>
<protein>
    <recommendedName>
        <fullName evidence="1">Ig-like domain-containing protein</fullName>
    </recommendedName>
</protein>
<evidence type="ECO:0000313" key="2">
    <source>
        <dbReference type="Ensembl" id="ENSCCRP00015018713.1"/>
    </source>
</evidence>
<dbReference type="PANTHER" id="PTHR21063:SF4">
    <property type="entry name" value="CD48 ANTIGEN-RELATED"/>
    <property type="match status" value="1"/>
</dbReference>
<proteinExistence type="predicted"/>
<dbReference type="InterPro" id="IPR003599">
    <property type="entry name" value="Ig_sub"/>
</dbReference>
<dbReference type="InterPro" id="IPR036179">
    <property type="entry name" value="Ig-like_dom_sf"/>
</dbReference>
<dbReference type="AlphaFoldDB" id="A0A8C1TA09"/>